<feature type="domain" description="Sulfotransferase" evidence="1">
    <location>
        <begin position="20"/>
        <end position="97"/>
    </location>
</feature>
<dbReference type="GO" id="GO:0008146">
    <property type="term" value="F:sulfotransferase activity"/>
    <property type="evidence" value="ECO:0007669"/>
    <property type="project" value="InterPro"/>
</dbReference>
<sequence length="109" mass="12761">MVTISLIYSAGCHIAMTEIYEEILADLKGTVFKIGNFIGGRATEQVNCEKDLNRIVSHSAFGSMKKDQFRWFPQQYNIDTFIRQGNIRDWKNYISRQKVTSWTIYSRRN</sequence>
<dbReference type="SUPFAM" id="SSF52540">
    <property type="entry name" value="P-loop containing nucleoside triphosphate hydrolases"/>
    <property type="match status" value="1"/>
</dbReference>
<protein>
    <submittedName>
        <fullName evidence="3">Sulfotransferase domain-containing protein</fullName>
    </submittedName>
</protein>
<dbReference type="AlphaFoldDB" id="A0A915D713"/>
<dbReference type="Pfam" id="PF00685">
    <property type="entry name" value="Sulfotransfer_1"/>
    <property type="match status" value="1"/>
</dbReference>
<evidence type="ECO:0000259" key="1">
    <source>
        <dbReference type="Pfam" id="PF00685"/>
    </source>
</evidence>
<dbReference type="Proteomes" id="UP000887574">
    <property type="component" value="Unplaced"/>
</dbReference>
<dbReference type="InterPro" id="IPR000863">
    <property type="entry name" value="Sulfotransferase_dom"/>
</dbReference>
<name>A0A915D713_9BILA</name>
<evidence type="ECO:0000313" key="3">
    <source>
        <dbReference type="WBParaSite" id="jg1641"/>
    </source>
</evidence>
<dbReference type="Gene3D" id="3.40.50.300">
    <property type="entry name" value="P-loop containing nucleotide triphosphate hydrolases"/>
    <property type="match status" value="1"/>
</dbReference>
<evidence type="ECO:0000313" key="2">
    <source>
        <dbReference type="Proteomes" id="UP000887574"/>
    </source>
</evidence>
<organism evidence="2 3">
    <name type="scientific">Ditylenchus dipsaci</name>
    <dbReference type="NCBI Taxonomy" id="166011"/>
    <lineage>
        <taxon>Eukaryota</taxon>
        <taxon>Metazoa</taxon>
        <taxon>Ecdysozoa</taxon>
        <taxon>Nematoda</taxon>
        <taxon>Chromadorea</taxon>
        <taxon>Rhabditida</taxon>
        <taxon>Tylenchina</taxon>
        <taxon>Tylenchomorpha</taxon>
        <taxon>Sphaerularioidea</taxon>
        <taxon>Anguinidae</taxon>
        <taxon>Anguininae</taxon>
        <taxon>Ditylenchus</taxon>
    </lineage>
</organism>
<dbReference type="WBParaSite" id="jg1641">
    <property type="protein sequence ID" value="jg1641"/>
    <property type="gene ID" value="jg1641"/>
</dbReference>
<dbReference type="InterPro" id="IPR027417">
    <property type="entry name" value="P-loop_NTPase"/>
</dbReference>
<reference evidence="3" key="1">
    <citation type="submission" date="2022-11" db="UniProtKB">
        <authorList>
            <consortium name="WormBaseParasite"/>
        </authorList>
    </citation>
    <scope>IDENTIFICATION</scope>
</reference>
<proteinExistence type="predicted"/>
<accession>A0A915D713</accession>
<keyword evidence="2" id="KW-1185">Reference proteome</keyword>